<dbReference type="AlphaFoldDB" id="A0A9D5H9J6"/>
<name>A0A9D5H9J6_9LILI</name>
<accession>A0A9D5H9J6</accession>
<dbReference type="PROSITE" id="PS50102">
    <property type="entry name" value="RRM"/>
    <property type="match status" value="1"/>
</dbReference>
<reference evidence="3" key="2">
    <citation type="journal article" date="2022" name="Hortic Res">
        <title>The genome of Dioscorea zingiberensis sheds light on the biosynthesis, origin and evolution of the medicinally important diosgenin saponins.</title>
        <authorList>
            <person name="Li Y."/>
            <person name="Tan C."/>
            <person name="Li Z."/>
            <person name="Guo J."/>
            <person name="Li S."/>
            <person name="Chen X."/>
            <person name="Wang C."/>
            <person name="Dai X."/>
            <person name="Yang H."/>
            <person name="Song W."/>
            <person name="Hou L."/>
            <person name="Xu J."/>
            <person name="Tong Z."/>
            <person name="Xu A."/>
            <person name="Yuan X."/>
            <person name="Wang W."/>
            <person name="Yang Q."/>
            <person name="Chen L."/>
            <person name="Sun Z."/>
            <person name="Wang K."/>
            <person name="Pan B."/>
            <person name="Chen J."/>
            <person name="Bao Y."/>
            <person name="Liu F."/>
            <person name="Qi X."/>
            <person name="Gang D.R."/>
            <person name="Wen J."/>
            <person name="Li J."/>
        </authorList>
    </citation>
    <scope>NUCLEOTIDE SEQUENCE</scope>
    <source>
        <strain evidence="3">Dzin_1.0</strain>
    </source>
</reference>
<evidence type="ECO:0000313" key="4">
    <source>
        <dbReference type="Proteomes" id="UP001085076"/>
    </source>
</evidence>
<reference evidence="3" key="1">
    <citation type="submission" date="2021-03" db="EMBL/GenBank/DDBJ databases">
        <authorList>
            <person name="Li Z."/>
            <person name="Yang C."/>
        </authorList>
    </citation>
    <scope>NUCLEOTIDE SEQUENCE</scope>
    <source>
        <strain evidence="3">Dzin_1.0</strain>
        <tissue evidence="3">Leaf</tissue>
    </source>
</reference>
<evidence type="ECO:0000259" key="2">
    <source>
        <dbReference type="PROSITE" id="PS50102"/>
    </source>
</evidence>
<dbReference type="InterPro" id="IPR000504">
    <property type="entry name" value="RRM_dom"/>
</dbReference>
<gene>
    <name evidence="3" type="ORF">J5N97_025336</name>
</gene>
<dbReference type="Proteomes" id="UP001085076">
    <property type="component" value="Miscellaneous, Linkage group lg07"/>
</dbReference>
<dbReference type="Pfam" id="PF00076">
    <property type="entry name" value="RRM_1"/>
    <property type="match status" value="1"/>
</dbReference>
<dbReference type="SUPFAM" id="SSF54928">
    <property type="entry name" value="RNA-binding domain, RBD"/>
    <property type="match status" value="1"/>
</dbReference>
<dbReference type="Gene3D" id="3.30.70.330">
    <property type="match status" value="1"/>
</dbReference>
<keyword evidence="4" id="KW-1185">Reference proteome</keyword>
<dbReference type="InterPro" id="IPR035979">
    <property type="entry name" value="RBD_domain_sf"/>
</dbReference>
<protein>
    <recommendedName>
        <fullName evidence="2">RRM domain-containing protein</fullName>
    </recommendedName>
</protein>
<dbReference type="EMBL" id="JAGGNH010000007">
    <property type="protein sequence ID" value="KAJ0968419.1"/>
    <property type="molecule type" value="Genomic_DNA"/>
</dbReference>
<dbReference type="OrthoDB" id="760605at2759"/>
<keyword evidence="1" id="KW-0694">RNA-binding</keyword>
<dbReference type="GO" id="GO:0003723">
    <property type="term" value="F:RNA binding"/>
    <property type="evidence" value="ECO:0007669"/>
    <property type="project" value="UniProtKB-UniRule"/>
</dbReference>
<evidence type="ECO:0000313" key="3">
    <source>
        <dbReference type="EMBL" id="KAJ0968419.1"/>
    </source>
</evidence>
<organism evidence="3 4">
    <name type="scientific">Dioscorea zingiberensis</name>
    <dbReference type="NCBI Taxonomy" id="325984"/>
    <lineage>
        <taxon>Eukaryota</taxon>
        <taxon>Viridiplantae</taxon>
        <taxon>Streptophyta</taxon>
        <taxon>Embryophyta</taxon>
        <taxon>Tracheophyta</taxon>
        <taxon>Spermatophyta</taxon>
        <taxon>Magnoliopsida</taxon>
        <taxon>Liliopsida</taxon>
        <taxon>Dioscoreales</taxon>
        <taxon>Dioscoreaceae</taxon>
        <taxon>Dioscorea</taxon>
    </lineage>
</organism>
<comment type="caution">
    <text evidence="3">The sequence shown here is derived from an EMBL/GenBank/DDBJ whole genome shotgun (WGS) entry which is preliminary data.</text>
</comment>
<evidence type="ECO:0000256" key="1">
    <source>
        <dbReference type="PROSITE-ProRule" id="PRU00176"/>
    </source>
</evidence>
<feature type="domain" description="RRM" evidence="2">
    <location>
        <begin position="2"/>
        <end position="44"/>
    </location>
</feature>
<dbReference type="InterPro" id="IPR012677">
    <property type="entry name" value="Nucleotide-bd_a/b_plait_sf"/>
</dbReference>
<proteinExistence type="predicted"/>
<sequence>MRTVFCGNFDFDTRHSDLERLFSRYGRVNRVDMKSGISKGELFVGSPKTIHANGNLLATTSAPTSHYRHPSFPSYDHSLLSLHLPTVAITSIIIEQFRVIVPCQLNACSYEW</sequence>